<accession>A0A7G8BEX5</accession>
<dbReference type="PROSITE" id="PS51257">
    <property type="entry name" value="PROKAR_LIPOPROTEIN"/>
    <property type="match status" value="1"/>
</dbReference>
<feature type="chain" id="PRO_5028800364" description="Photosynthetic reaction center cytochrome c subunit" evidence="9">
    <location>
        <begin position="24"/>
        <end position="158"/>
    </location>
</feature>
<keyword evidence="8" id="KW-0408">Iron</keyword>
<dbReference type="InterPro" id="IPR036280">
    <property type="entry name" value="Multihaem_cyt_sf"/>
</dbReference>
<evidence type="ECO:0000313" key="11">
    <source>
        <dbReference type="Proteomes" id="UP000515312"/>
    </source>
</evidence>
<organism evidence="10 11">
    <name type="scientific">Alloacidobacterium dinghuense</name>
    <dbReference type="NCBI Taxonomy" id="2763107"/>
    <lineage>
        <taxon>Bacteria</taxon>
        <taxon>Pseudomonadati</taxon>
        <taxon>Acidobacteriota</taxon>
        <taxon>Terriglobia</taxon>
        <taxon>Terriglobales</taxon>
        <taxon>Acidobacteriaceae</taxon>
        <taxon>Alloacidobacterium</taxon>
    </lineage>
</organism>
<dbReference type="InterPro" id="IPR003158">
    <property type="entry name" value="Photosyn_RC_cyt_c-su"/>
</dbReference>
<dbReference type="GO" id="GO:0020037">
    <property type="term" value="F:heme binding"/>
    <property type="evidence" value="ECO:0007669"/>
    <property type="project" value="InterPro"/>
</dbReference>
<name>A0A7G8BEX5_9BACT</name>
<keyword evidence="7" id="KW-0249">Electron transport</keyword>
<dbReference type="InterPro" id="IPR023119">
    <property type="entry name" value="Multihaem_cyt_PRC_cyt_su-like"/>
</dbReference>
<dbReference type="Pfam" id="PF02276">
    <property type="entry name" value="CytoC_RC"/>
    <property type="match status" value="1"/>
</dbReference>
<evidence type="ECO:0000256" key="5">
    <source>
        <dbReference type="ARBA" id="ARBA00022617"/>
    </source>
</evidence>
<keyword evidence="3" id="KW-0813">Transport</keyword>
<dbReference type="NCBIfam" id="NF033196">
    <property type="entry name" value="c_type_nonphoto"/>
    <property type="match status" value="1"/>
</dbReference>
<reference evidence="10 11" key="1">
    <citation type="submission" date="2020-08" db="EMBL/GenBank/DDBJ databases">
        <title>Edaphobacter telluris sp. nov. and Acidobacterium dinghuensis sp. nov., two acidobacteria isolated from forest soil.</title>
        <authorList>
            <person name="Fu J."/>
            <person name="Qiu L."/>
        </authorList>
    </citation>
    <scope>NUCLEOTIDE SEQUENCE [LARGE SCALE GENOMIC DNA]</scope>
    <source>
        <strain evidence="10">4Y35</strain>
    </source>
</reference>
<evidence type="ECO:0000256" key="9">
    <source>
        <dbReference type="SAM" id="SignalP"/>
    </source>
</evidence>
<proteinExistence type="predicted"/>
<protein>
    <recommendedName>
        <fullName evidence="2">Photosynthetic reaction center cytochrome c subunit</fullName>
    </recommendedName>
</protein>
<keyword evidence="4" id="KW-0602">Photosynthesis</keyword>
<evidence type="ECO:0000256" key="4">
    <source>
        <dbReference type="ARBA" id="ARBA00022531"/>
    </source>
</evidence>
<dbReference type="GO" id="GO:0030077">
    <property type="term" value="C:plasma membrane light-harvesting complex"/>
    <property type="evidence" value="ECO:0007669"/>
    <property type="project" value="InterPro"/>
</dbReference>
<dbReference type="GO" id="GO:0019684">
    <property type="term" value="P:photosynthesis, light reaction"/>
    <property type="evidence" value="ECO:0007669"/>
    <property type="project" value="InterPro"/>
</dbReference>
<dbReference type="AlphaFoldDB" id="A0A7G8BEX5"/>
<dbReference type="RefSeq" id="WP_186741461.1">
    <property type="nucleotide sequence ID" value="NZ_CP060394.1"/>
</dbReference>
<keyword evidence="5" id="KW-0349">Heme</keyword>
<sequence length="158" mass="17270">MKRVNTCALVAAFLACTSLALIAQDAPAAAPQARRPMPAPTNLQVLPKDIAPQDLMKMMFGYSQALGVQCPFCHEVNEQTHQPNFAADTKPDKKIARTMIAMVQDINSKYMTQIDDPDAKPADKTVTCGTCHRGNTMPAQFVPKAEEHGNAMQMKKPE</sequence>
<evidence type="ECO:0000256" key="8">
    <source>
        <dbReference type="ARBA" id="ARBA00023004"/>
    </source>
</evidence>
<dbReference type="Gene3D" id="1.10.468.10">
    <property type="entry name" value="Photosynthetic Reaction Center, subunit C, domain 2"/>
    <property type="match status" value="1"/>
</dbReference>
<feature type="signal peptide" evidence="9">
    <location>
        <begin position="1"/>
        <end position="23"/>
    </location>
</feature>
<keyword evidence="11" id="KW-1185">Reference proteome</keyword>
<dbReference type="Proteomes" id="UP000515312">
    <property type="component" value="Chromosome"/>
</dbReference>
<keyword evidence="6" id="KW-0479">Metal-binding</keyword>
<evidence type="ECO:0000256" key="1">
    <source>
        <dbReference type="ARBA" id="ARBA00003196"/>
    </source>
</evidence>
<evidence type="ECO:0000256" key="6">
    <source>
        <dbReference type="ARBA" id="ARBA00022723"/>
    </source>
</evidence>
<comment type="function">
    <text evidence="1">The reaction center of purple bacteria contains a tightly bound cytochrome molecule which re-reduces the photo oxidized primary electron donor.</text>
</comment>
<dbReference type="EMBL" id="CP060394">
    <property type="protein sequence ID" value="QNI31095.1"/>
    <property type="molecule type" value="Genomic_DNA"/>
</dbReference>
<dbReference type="GO" id="GO:0009055">
    <property type="term" value="F:electron transfer activity"/>
    <property type="evidence" value="ECO:0007669"/>
    <property type="project" value="InterPro"/>
</dbReference>
<gene>
    <name evidence="10" type="ORF">H7849_18590</name>
</gene>
<dbReference type="SUPFAM" id="SSF48695">
    <property type="entry name" value="Multiheme cytochromes"/>
    <property type="match status" value="1"/>
</dbReference>
<dbReference type="GO" id="GO:0005506">
    <property type="term" value="F:iron ion binding"/>
    <property type="evidence" value="ECO:0007669"/>
    <property type="project" value="InterPro"/>
</dbReference>
<evidence type="ECO:0000256" key="7">
    <source>
        <dbReference type="ARBA" id="ARBA00022982"/>
    </source>
</evidence>
<evidence type="ECO:0000256" key="2">
    <source>
        <dbReference type="ARBA" id="ARBA00015978"/>
    </source>
</evidence>
<dbReference type="KEGG" id="adin:H7849_18590"/>
<evidence type="ECO:0000313" key="10">
    <source>
        <dbReference type="EMBL" id="QNI31095.1"/>
    </source>
</evidence>
<evidence type="ECO:0000256" key="3">
    <source>
        <dbReference type="ARBA" id="ARBA00022448"/>
    </source>
</evidence>
<keyword evidence="9" id="KW-0732">Signal</keyword>